<dbReference type="Gene3D" id="2.60.40.10">
    <property type="entry name" value="Immunoglobulins"/>
    <property type="match status" value="1"/>
</dbReference>
<dbReference type="NCBIfam" id="TIGR04183">
    <property type="entry name" value="Por_Secre_tail"/>
    <property type="match status" value="1"/>
</dbReference>
<evidence type="ECO:0000313" key="4">
    <source>
        <dbReference type="EMBL" id="QEE48490.1"/>
    </source>
</evidence>
<sequence length="777" mass="86049">MQGFFYFNKIKLIYIFTHQTTTLMKKKLLLLALWPISLFSQAQYDTCENAYSLNISNSIFCNTTPLIFFDGNTLSDVPDNCVETNSDSDMWFQFTPGTNQTQLKLNVPTDGFFSLYRGDCNSLTQICTEQQQGITILHDLIPGETYKLRCYAPSDFNSGFESYICLTVNDAPILVSDSQYTIEQLVTDVFFNSQCVSVSNITSYTGNANNLNGIGYFNRNATSFPFDEGIVLTNSDLQFVPGPNSNMAGALDPVEWLGDEDIENALMEEGITFESKNASILEFDFVASADKLDFEIIFASDEYGSFQCENNDAIAFLLTDSANNETVNLAIVPGTESTPICIATIRDNQYMSACTSENAEFFGQFIPQNPSPSSISPTNFNGLTIPLHITGSIIPGNNYHLKLVISDGEDVQVSSAVFLKKALFNYSELDSENIAISSTTFDNICPQEPTILSINLEGPYAYQWYVDGIPIENATETTYTATTPGQYSLFVSYEEGSTCGRMFNYAYYISEVNLNPMDVSDIIIYEDNTDGFAQFDLQAKANEIMDENNYELYDVFFSTDPNGEEGYINPNLPYTNLTNPQTLYAIIASPTSVCVAIMPFQLRVLDSTEIVPQPDGESSQTFTEGATLADIVVSGENIQWYDSGIEVPDGVMNTNSNTPLPLSTLLVDGATYYASQTINGLESLDRLAVTVHFSLDIESSVFKGLNYFPNPVSDILTLSNANEISKVEAYNLLGQKVLAKDFSTTEAQVDMSSLETGIYLVKVTSQEQQKTIRIQKQ</sequence>
<dbReference type="NCBIfam" id="NF038133">
    <property type="entry name" value="choice_anch_L"/>
    <property type="match status" value="1"/>
</dbReference>
<feature type="signal peptide" evidence="2">
    <location>
        <begin position="1"/>
        <end position="42"/>
    </location>
</feature>
<evidence type="ECO:0000313" key="5">
    <source>
        <dbReference type="Proteomes" id="UP000321222"/>
    </source>
</evidence>
<reference evidence="4 5" key="1">
    <citation type="submission" date="2019-08" db="EMBL/GenBank/DDBJ databases">
        <title>Flavobacterium alkalisoli sp. nov., isolated from rhizosphere soil of Suaeda salsa.</title>
        <authorList>
            <person name="Sun J.-Q."/>
            <person name="Xu L."/>
        </authorList>
    </citation>
    <scope>NUCLEOTIDE SEQUENCE [LARGE SCALE GENOMIC DNA]</scope>
    <source>
        <strain evidence="4 5">XS-5</strain>
    </source>
</reference>
<dbReference type="InterPro" id="IPR049804">
    <property type="entry name" value="Choice_anch_L"/>
</dbReference>
<dbReference type="KEGG" id="fak:FUA48_02545"/>
<dbReference type="EMBL" id="CP042831">
    <property type="protein sequence ID" value="QEE48490.1"/>
    <property type="molecule type" value="Genomic_DNA"/>
</dbReference>
<keyword evidence="5" id="KW-1185">Reference proteome</keyword>
<dbReference type="Proteomes" id="UP000321222">
    <property type="component" value="Chromosome"/>
</dbReference>
<feature type="chain" id="PRO_5023103704" evidence="2">
    <location>
        <begin position="43"/>
        <end position="777"/>
    </location>
</feature>
<evidence type="ECO:0000256" key="2">
    <source>
        <dbReference type="SAM" id="SignalP"/>
    </source>
</evidence>
<organism evidence="4 5">
    <name type="scientific">Flavobacterium alkalisoli</name>
    <dbReference type="NCBI Taxonomy" id="2602769"/>
    <lineage>
        <taxon>Bacteria</taxon>
        <taxon>Pseudomonadati</taxon>
        <taxon>Bacteroidota</taxon>
        <taxon>Flavobacteriia</taxon>
        <taxon>Flavobacteriales</taxon>
        <taxon>Flavobacteriaceae</taxon>
        <taxon>Flavobacterium</taxon>
    </lineage>
</organism>
<proteinExistence type="predicted"/>
<dbReference type="OrthoDB" id="9765926at2"/>
<protein>
    <submittedName>
        <fullName evidence="4">T9SS type A sorting domain-containing protein</fullName>
    </submittedName>
</protein>
<feature type="domain" description="Secretion system C-terminal sorting" evidence="3">
    <location>
        <begin position="708"/>
        <end position="771"/>
    </location>
</feature>
<dbReference type="InterPro" id="IPR026444">
    <property type="entry name" value="Secre_tail"/>
</dbReference>
<keyword evidence="1 2" id="KW-0732">Signal</keyword>
<dbReference type="InterPro" id="IPR013783">
    <property type="entry name" value="Ig-like_fold"/>
</dbReference>
<gene>
    <name evidence="4" type="ORF">FUA48_02545</name>
</gene>
<dbReference type="Pfam" id="PF18962">
    <property type="entry name" value="Por_Secre_tail"/>
    <property type="match status" value="1"/>
</dbReference>
<dbReference type="AlphaFoldDB" id="A0A5B9FNJ4"/>
<name>A0A5B9FNJ4_9FLAO</name>
<accession>A0A5B9FNJ4</accession>
<evidence type="ECO:0000259" key="3">
    <source>
        <dbReference type="Pfam" id="PF18962"/>
    </source>
</evidence>
<evidence type="ECO:0000256" key="1">
    <source>
        <dbReference type="ARBA" id="ARBA00022729"/>
    </source>
</evidence>